<keyword evidence="5" id="KW-0677">Repeat</keyword>
<evidence type="ECO:0000256" key="12">
    <source>
        <dbReference type="SAM" id="SignalP"/>
    </source>
</evidence>
<dbReference type="SMART" id="SM00116">
    <property type="entry name" value="CBS"/>
    <property type="match status" value="2"/>
</dbReference>
<dbReference type="CDD" id="cd04590">
    <property type="entry name" value="CBS_pair_CorC_HlyC_assoc"/>
    <property type="match status" value="1"/>
</dbReference>
<dbReference type="PANTHER" id="PTHR22777:SF32">
    <property type="entry name" value="UPF0053 INNER MEMBRANE PROTEIN YFJD"/>
    <property type="match status" value="1"/>
</dbReference>
<dbReference type="SUPFAM" id="SSF54631">
    <property type="entry name" value="CBS-domain pair"/>
    <property type="match status" value="1"/>
</dbReference>
<dbReference type="EMBL" id="BMJI01000002">
    <property type="protein sequence ID" value="GGC82949.1"/>
    <property type="molecule type" value="Genomic_DNA"/>
</dbReference>
<feature type="chain" id="PRO_5046927616" evidence="12">
    <location>
        <begin position="24"/>
        <end position="470"/>
    </location>
</feature>
<proteinExistence type="inferred from homology"/>
<keyword evidence="8 11" id="KW-0472">Membrane</keyword>
<evidence type="ECO:0000313" key="15">
    <source>
        <dbReference type="Proteomes" id="UP000597761"/>
    </source>
</evidence>
<organism evidence="14 15">
    <name type="scientific">Tersicoccus solisilvae</name>
    <dbReference type="NCBI Taxonomy" id="1882339"/>
    <lineage>
        <taxon>Bacteria</taxon>
        <taxon>Bacillati</taxon>
        <taxon>Actinomycetota</taxon>
        <taxon>Actinomycetes</taxon>
        <taxon>Micrococcales</taxon>
        <taxon>Micrococcaceae</taxon>
        <taxon>Tersicoccus</taxon>
    </lineage>
</organism>
<dbReference type="InterPro" id="IPR000644">
    <property type="entry name" value="CBS_dom"/>
</dbReference>
<feature type="domain" description="CBS" evidence="13">
    <location>
        <begin position="283"/>
        <end position="340"/>
    </location>
</feature>
<evidence type="ECO:0000256" key="2">
    <source>
        <dbReference type="ARBA" id="ARBA00006337"/>
    </source>
</evidence>
<dbReference type="SUPFAM" id="SSF56176">
    <property type="entry name" value="FAD-binding/transporter-associated domain-like"/>
    <property type="match status" value="1"/>
</dbReference>
<reference evidence="15" key="1">
    <citation type="journal article" date="2019" name="Int. J. Syst. Evol. Microbiol.">
        <title>The Global Catalogue of Microorganisms (GCM) 10K type strain sequencing project: providing services to taxonomists for standard genome sequencing and annotation.</title>
        <authorList>
            <consortium name="The Broad Institute Genomics Platform"/>
            <consortium name="The Broad Institute Genome Sequencing Center for Infectious Disease"/>
            <person name="Wu L."/>
            <person name="Ma J."/>
        </authorList>
    </citation>
    <scope>NUCLEOTIDE SEQUENCE [LARGE SCALE GENOMIC DNA]</scope>
    <source>
        <strain evidence="15">CGMCC 1.15480</strain>
    </source>
</reference>
<keyword evidence="12" id="KW-0732">Signal</keyword>
<dbReference type="RefSeq" id="WP_188666357.1">
    <property type="nucleotide sequence ID" value="NZ_BMJI01000002.1"/>
</dbReference>
<keyword evidence="7 9" id="KW-0129">CBS domain</keyword>
<evidence type="ECO:0000313" key="14">
    <source>
        <dbReference type="EMBL" id="GGC82949.1"/>
    </source>
</evidence>
<evidence type="ECO:0000256" key="11">
    <source>
        <dbReference type="SAM" id="Phobius"/>
    </source>
</evidence>
<evidence type="ECO:0000259" key="13">
    <source>
        <dbReference type="PROSITE" id="PS51371"/>
    </source>
</evidence>
<keyword evidence="6 11" id="KW-1133">Transmembrane helix</keyword>
<evidence type="ECO:0000256" key="6">
    <source>
        <dbReference type="ARBA" id="ARBA00022989"/>
    </source>
</evidence>
<feature type="domain" description="CBS" evidence="13">
    <location>
        <begin position="203"/>
        <end position="263"/>
    </location>
</feature>
<dbReference type="InterPro" id="IPR005170">
    <property type="entry name" value="Transptr-assoc_dom"/>
</dbReference>
<dbReference type="PANTHER" id="PTHR22777">
    <property type="entry name" value="HEMOLYSIN-RELATED"/>
    <property type="match status" value="1"/>
</dbReference>
<dbReference type="PROSITE" id="PS51371">
    <property type="entry name" value="CBS"/>
    <property type="match status" value="2"/>
</dbReference>
<dbReference type="Proteomes" id="UP000597761">
    <property type="component" value="Unassembled WGS sequence"/>
</dbReference>
<keyword evidence="15" id="KW-1185">Reference proteome</keyword>
<evidence type="ECO:0000256" key="10">
    <source>
        <dbReference type="SAM" id="MobiDB-lite"/>
    </source>
</evidence>
<dbReference type="Pfam" id="PF01595">
    <property type="entry name" value="CNNM"/>
    <property type="match status" value="1"/>
</dbReference>
<feature type="transmembrane region" description="Helical" evidence="11">
    <location>
        <begin position="63"/>
        <end position="81"/>
    </location>
</feature>
<dbReference type="Pfam" id="PF00571">
    <property type="entry name" value="CBS"/>
    <property type="match status" value="2"/>
</dbReference>
<feature type="region of interest" description="Disordered" evidence="10">
    <location>
        <begin position="424"/>
        <end position="470"/>
    </location>
</feature>
<dbReference type="InterPro" id="IPR036318">
    <property type="entry name" value="FAD-bd_PCMH-like_sf"/>
</dbReference>
<keyword evidence="4 11" id="KW-0812">Transmembrane</keyword>
<dbReference type="InterPro" id="IPR046342">
    <property type="entry name" value="CBS_dom_sf"/>
</dbReference>
<comment type="similarity">
    <text evidence="2">Belongs to the UPF0053 family.</text>
</comment>
<dbReference type="Gene3D" id="3.10.580.10">
    <property type="entry name" value="CBS-domain"/>
    <property type="match status" value="1"/>
</dbReference>
<evidence type="ECO:0000256" key="4">
    <source>
        <dbReference type="ARBA" id="ARBA00022692"/>
    </source>
</evidence>
<gene>
    <name evidence="14" type="ORF">GCM10011512_07150</name>
</gene>
<dbReference type="Pfam" id="PF03471">
    <property type="entry name" value="CorC_HlyC"/>
    <property type="match status" value="1"/>
</dbReference>
<keyword evidence="3" id="KW-1003">Cell membrane</keyword>
<dbReference type="InterPro" id="IPR044751">
    <property type="entry name" value="Ion_transp-like_CBS"/>
</dbReference>
<comment type="caution">
    <text evidence="14">The sequence shown here is derived from an EMBL/GenBank/DDBJ whole genome shotgun (WGS) entry which is preliminary data.</text>
</comment>
<evidence type="ECO:0000256" key="9">
    <source>
        <dbReference type="PROSITE-ProRule" id="PRU00703"/>
    </source>
</evidence>
<evidence type="ECO:0000256" key="1">
    <source>
        <dbReference type="ARBA" id="ARBA00004651"/>
    </source>
</evidence>
<feature type="signal peptide" evidence="12">
    <location>
        <begin position="1"/>
        <end position="23"/>
    </location>
</feature>
<name>A0ABQ1NR90_9MICC</name>
<accession>A0ABQ1NR90</accession>
<evidence type="ECO:0000256" key="3">
    <source>
        <dbReference type="ARBA" id="ARBA00022475"/>
    </source>
</evidence>
<evidence type="ECO:0000256" key="7">
    <source>
        <dbReference type="ARBA" id="ARBA00023122"/>
    </source>
</evidence>
<evidence type="ECO:0000256" key="8">
    <source>
        <dbReference type="ARBA" id="ARBA00023136"/>
    </source>
</evidence>
<feature type="transmembrane region" description="Helical" evidence="11">
    <location>
        <begin position="128"/>
        <end position="150"/>
    </location>
</feature>
<feature type="compositionally biased region" description="Basic and acidic residues" evidence="10">
    <location>
        <begin position="441"/>
        <end position="462"/>
    </location>
</feature>
<evidence type="ECO:0000256" key="5">
    <source>
        <dbReference type="ARBA" id="ARBA00022737"/>
    </source>
</evidence>
<comment type="subcellular location">
    <subcellularLocation>
        <location evidence="1">Cell membrane</location>
        <topology evidence="1">Multi-pass membrane protein</topology>
    </subcellularLocation>
</comment>
<dbReference type="SMART" id="SM01091">
    <property type="entry name" value="CorC_HlyC"/>
    <property type="match status" value="1"/>
</dbReference>
<dbReference type="Gene3D" id="3.30.465.10">
    <property type="match status" value="1"/>
</dbReference>
<protein>
    <submittedName>
        <fullName evidence="14">Membrane protein</fullName>
    </submittedName>
</protein>
<feature type="transmembrane region" description="Helical" evidence="11">
    <location>
        <begin position="88"/>
        <end position="108"/>
    </location>
</feature>
<dbReference type="InterPro" id="IPR002550">
    <property type="entry name" value="CNNM"/>
</dbReference>
<dbReference type="InterPro" id="IPR016169">
    <property type="entry name" value="FAD-bd_PCMH_sub2"/>
</dbReference>
<sequence>MTVALLLVLVVLFLCGAALTAAAEAAFTYLPRHDAEAALGGRNAGALRRIIDEPARHMHATRFWRVWFEMAAAVAVAMLLLHTLGNPWIAGLIGTVVMAAIGFVLVGVSPRQLGRTYSVGVVTATAPLVHLLCVVLGPVPGWLISVGSLVTPGAPRADAAFFTEDELREMVYRANESEMIEDNEAELIHSVFDLNDTKVRAVMVPRTDIVGIETGATLRQALSLFLRSGYSRVPVMGHSTDDPRGVLYLKDVVAAVYGADRAVHGAAGASTTVDPGTATVDSIARPVRFVPESKPVADLLSELQREGTHVAIVIDEFGGTAGMVTLEDLIEEIVGDIVDEYDSERPEIEDLGDGRYRISAQLAVEDLGELFDMELEDDEVDTVGGLLGKAIGKVPIVGSEARIAGIDLHAERLEGRRNRVSHLIARLADPVPEPEGDDDADGGRRDAPRHGSTRHDATRHDSTSQQEVAG</sequence>